<gene>
    <name evidence="1" type="ORF">DM02DRAFT_635678</name>
</gene>
<reference evidence="1 2" key="1">
    <citation type="journal article" date="2018" name="Sci. Rep.">
        <title>Comparative genomics provides insights into the lifestyle and reveals functional heterogeneity of dark septate endophytic fungi.</title>
        <authorList>
            <person name="Knapp D.G."/>
            <person name="Nemeth J.B."/>
            <person name="Barry K."/>
            <person name="Hainaut M."/>
            <person name="Henrissat B."/>
            <person name="Johnson J."/>
            <person name="Kuo A."/>
            <person name="Lim J.H.P."/>
            <person name="Lipzen A."/>
            <person name="Nolan M."/>
            <person name="Ohm R.A."/>
            <person name="Tamas L."/>
            <person name="Grigoriev I.V."/>
            <person name="Spatafora J.W."/>
            <person name="Nagy L.G."/>
            <person name="Kovacs G.M."/>
        </authorList>
    </citation>
    <scope>NUCLEOTIDE SEQUENCE [LARGE SCALE GENOMIC DNA]</scope>
    <source>
        <strain evidence="1 2">DSE2036</strain>
    </source>
</reference>
<dbReference type="Proteomes" id="UP000244855">
    <property type="component" value="Unassembled WGS sequence"/>
</dbReference>
<dbReference type="AlphaFoldDB" id="A0A2V1D1Y4"/>
<dbReference type="EMBL" id="KZ805733">
    <property type="protein sequence ID" value="PVH92042.1"/>
    <property type="molecule type" value="Genomic_DNA"/>
</dbReference>
<organism evidence="1 2">
    <name type="scientific">Periconia macrospinosa</name>
    <dbReference type="NCBI Taxonomy" id="97972"/>
    <lineage>
        <taxon>Eukaryota</taxon>
        <taxon>Fungi</taxon>
        <taxon>Dikarya</taxon>
        <taxon>Ascomycota</taxon>
        <taxon>Pezizomycotina</taxon>
        <taxon>Dothideomycetes</taxon>
        <taxon>Pleosporomycetidae</taxon>
        <taxon>Pleosporales</taxon>
        <taxon>Massarineae</taxon>
        <taxon>Periconiaceae</taxon>
        <taxon>Periconia</taxon>
    </lineage>
</organism>
<evidence type="ECO:0000313" key="2">
    <source>
        <dbReference type="Proteomes" id="UP000244855"/>
    </source>
</evidence>
<protein>
    <submittedName>
        <fullName evidence="1">Uncharacterized protein</fullName>
    </submittedName>
</protein>
<evidence type="ECO:0000313" key="1">
    <source>
        <dbReference type="EMBL" id="PVH92042.1"/>
    </source>
</evidence>
<name>A0A2V1D1Y4_9PLEO</name>
<accession>A0A2V1D1Y4</accession>
<sequence>MELTLESLLDMIQPYDEDRDLSPRTPKRKHLLRLLDQRVIKLVSVQAGLSQEQRLEYAHHLLDPLAKLVKFMNEQPEVTKHISRHCNIAEALDRKALELSDLSWQADRQLRLAYAKKLIYIFMLGIRKRTLARREA</sequence>
<proteinExistence type="predicted"/>
<keyword evidence="2" id="KW-1185">Reference proteome</keyword>